<evidence type="ECO:0000259" key="2">
    <source>
        <dbReference type="Pfam" id="PF15963"/>
    </source>
</evidence>
<accession>A0ABR3BDA5</accession>
<feature type="domain" description="Transcription factor TFIIIB component B'' Myb" evidence="2">
    <location>
        <begin position="205"/>
        <end position="268"/>
    </location>
</feature>
<organism evidence="3 4">
    <name type="scientific">Phycomyces blakesleeanus</name>
    <dbReference type="NCBI Taxonomy" id="4837"/>
    <lineage>
        <taxon>Eukaryota</taxon>
        <taxon>Fungi</taxon>
        <taxon>Fungi incertae sedis</taxon>
        <taxon>Mucoromycota</taxon>
        <taxon>Mucoromycotina</taxon>
        <taxon>Mucoromycetes</taxon>
        <taxon>Mucorales</taxon>
        <taxon>Phycomycetaceae</taxon>
        <taxon>Phycomyces</taxon>
    </lineage>
</organism>
<gene>
    <name evidence="3" type="ORF">J3Q64DRAFT_1709534</name>
</gene>
<evidence type="ECO:0000313" key="4">
    <source>
        <dbReference type="Proteomes" id="UP001448207"/>
    </source>
</evidence>
<dbReference type="Proteomes" id="UP001448207">
    <property type="component" value="Unassembled WGS sequence"/>
</dbReference>
<name>A0ABR3BDA5_PHYBL</name>
<reference evidence="3 4" key="1">
    <citation type="submission" date="2024-04" db="EMBL/GenBank/DDBJ databases">
        <title>Symmetric and asymmetric DNA N6-adenine methylation regulates different biological responses in Mucorales.</title>
        <authorList>
            <consortium name="Lawrence Berkeley National Laboratory"/>
            <person name="Lax C."/>
            <person name="Mondo S.J."/>
            <person name="Osorio-Concepcion M."/>
            <person name="Muszewska A."/>
            <person name="Corrochano-Luque M."/>
            <person name="Gutierrez G."/>
            <person name="Riley R."/>
            <person name="Lipzen A."/>
            <person name="Guo J."/>
            <person name="Hundley H."/>
            <person name="Amirebrahimi M."/>
            <person name="Ng V."/>
            <person name="Lorenzo-Gutierrez D."/>
            <person name="Binder U."/>
            <person name="Yang J."/>
            <person name="Song Y."/>
            <person name="Canovas D."/>
            <person name="Navarro E."/>
            <person name="Freitag M."/>
            <person name="Gabaldon T."/>
            <person name="Grigoriev I.V."/>
            <person name="Corrochano L.M."/>
            <person name="Nicolas F.E."/>
            <person name="Garre V."/>
        </authorList>
    </citation>
    <scope>NUCLEOTIDE SEQUENCE [LARGE SCALE GENOMIC DNA]</scope>
    <source>
        <strain evidence="3 4">L51</strain>
    </source>
</reference>
<dbReference type="SUPFAM" id="SSF46689">
    <property type="entry name" value="Homeodomain-like"/>
    <property type="match status" value="1"/>
</dbReference>
<evidence type="ECO:0000313" key="3">
    <source>
        <dbReference type="EMBL" id="KAL0096822.1"/>
    </source>
</evidence>
<dbReference type="InterPro" id="IPR039467">
    <property type="entry name" value="TFIIIB_B''_Myb"/>
</dbReference>
<evidence type="ECO:0000256" key="1">
    <source>
        <dbReference type="SAM" id="MobiDB-lite"/>
    </source>
</evidence>
<feature type="compositionally biased region" description="Basic and acidic residues" evidence="1">
    <location>
        <begin position="175"/>
        <end position="188"/>
    </location>
</feature>
<feature type="region of interest" description="Disordered" evidence="1">
    <location>
        <begin position="172"/>
        <end position="202"/>
    </location>
</feature>
<dbReference type="Pfam" id="PF15963">
    <property type="entry name" value="Myb_DNA-bind_7"/>
    <property type="match status" value="1"/>
</dbReference>
<keyword evidence="4" id="KW-1185">Reference proteome</keyword>
<dbReference type="InterPro" id="IPR009057">
    <property type="entry name" value="Homeodomain-like_sf"/>
</dbReference>
<proteinExistence type="predicted"/>
<sequence>MEINNTSEHLPLSDVSNDLLGNKRGKALATLAFESYMTSTTNMYSMLPPLARSPIETRVPTIIITPPTPTLTPLQTYSTHTCKSPVLKGNERHIIDNIERNAYEKAVPQRLKDSIEKQLENAKELFERKKAKCSRESFYSKLSPTHPSRIHQTAVVDEEIVILPLETQHSLYDSESEKESGDDSKDSEESIPPPYTRKRQPKLREHKAVKHWSFVETEMFYIILKHCGPDFSYMREFLENRTYDQIHKKFLYEENYHPWRITQCFKDHFTV</sequence>
<dbReference type="EMBL" id="JBCLYO010000001">
    <property type="protein sequence ID" value="KAL0096822.1"/>
    <property type="molecule type" value="Genomic_DNA"/>
</dbReference>
<comment type="caution">
    <text evidence="3">The sequence shown here is derived from an EMBL/GenBank/DDBJ whole genome shotgun (WGS) entry which is preliminary data.</text>
</comment>
<protein>
    <recommendedName>
        <fullName evidence="2">Transcription factor TFIIIB component B'' Myb domain-containing protein</fullName>
    </recommendedName>
</protein>